<proteinExistence type="predicted"/>
<dbReference type="Pfam" id="PF12697">
    <property type="entry name" value="Abhydrolase_6"/>
    <property type="match status" value="1"/>
</dbReference>
<dbReference type="Gene3D" id="3.40.50.1820">
    <property type="entry name" value="alpha/beta hydrolase"/>
    <property type="match status" value="1"/>
</dbReference>
<evidence type="ECO:0000256" key="1">
    <source>
        <dbReference type="SAM" id="Phobius"/>
    </source>
</evidence>
<dbReference type="InterPro" id="IPR029058">
    <property type="entry name" value="AB_hydrolase_fold"/>
</dbReference>
<dbReference type="PANTHER" id="PTHR12277">
    <property type="entry name" value="ALPHA/BETA HYDROLASE DOMAIN-CONTAINING PROTEIN"/>
    <property type="match status" value="1"/>
</dbReference>
<name>A0ABR3P5X3_9PEZI</name>
<keyword evidence="4" id="KW-1185">Reference proteome</keyword>
<evidence type="ECO:0000313" key="4">
    <source>
        <dbReference type="Proteomes" id="UP001562354"/>
    </source>
</evidence>
<comment type="caution">
    <text evidence="3">The sequence shown here is derived from an EMBL/GenBank/DDBJ whole genome shotgun (WGS) entry which is preliminary data.</text>
</comment>
<keyword evidence="1" id="KW-0472">Membrane</keyword>
<keyword evidence="1" id="KW-1133">Transmembrane helix</keyword>
<dbReference type="InterPro" id="IPR000073">
    <property type="entry name" value="AB_hydrolase_1"/>
</dbReference>
<organism evidence="3 4">
    <name type="scientific">Neodothiora populina</name>
    <dbReference type="NCBI Taxonomy" id="2781224"/>
    <lineage>
        <taxon>Eukaryota</taxon>
        <taxon>Fungi</taxon>
        <taxon>Dikarya</taxon>
        <taxon>Ascomycota</taxon>
        <taxon>Pezizomycotina</taxon>
        <taxon>Dothideomycetes</taxon>
        <taxon>Dothideomycetidae</taxon>
        <taxon>Dothideales</taxon>
        <taxon>Dothioraceae</taxon>
        <taxon>Neodothiora</taxon>
    </lineage>
</organism>
<reference evidence="3 4" key="1">
    <citation type="submission" date="2024-07" db="EMBL/GenBank/DDBJ databases">
        <title>Draft sequence of the Neodothiora populina.</title>
        <authorList>
            <person name="Drown D.D."/>
            <person name="Schuette U.S."/>
            <person name="Buechlein A.B."/>
            <person name="Rusch D.R."/>
            <person name="Winton L.W."/>
            <person name="Adams G.A."/>
        </authorList>
    </citation>
    <scope>NUCLEOTIDE SEQUENCE [LARGE SCALE GENOMIC DNA]</scope>
    <source>
        <strain evidence="3 4">CPC 39397</strain>
    </source>
</reference>
<dbReference type="SUPFAM" id="SSF53474">
    <property type="entry name" value="alpha/beta-Hydrolases"/>
    <property type="match status" value="1"/>
</dbReference>
<feature type="transmembrane region" description="Helical" evidence="1">
    <location>
        <begin position="9"/>
        <end position="31"/>
    </location>
</feature>
<keyword evidence="1" id="KW-0812">Transmembrane</keyword>
<dbReference type="GeneID" id="95980121"/>
<protein>
    <recommendedName>
        <fullName evidence="2">AB hydrolase-1 domain-containing protein</fullName>
    </recommendedName>
</protein>
<dbReference type="RefSeq" id="XP_069197589.1">
    <property type="nucleotide sequence ID" value="XM_069346374.1"/>
</dbReference>
<dbReference type="EMBL" id="JBFMKM010000014">
    <property type="protein sequence ID" value="KAL1297907.1"/>
    <property type="molecule type" value="Genomic_DNA"/>
</dbReference>
<dbReference type="PANTHER" id="PTHR12277:SF81">
    <property type="entry name" value="PROTEIN ABHD13"/>
    <property type="match status" value="1"/>
</dbReference>
<sequence length="407" mass="44490">MAGLLKKGFLFLLITVSLYPIFIFLLTFPWLQRHALYAHRIHSGFYHDVNQPESFGFAKSQIIPFNLSTPDGEVLYGWHVLPLDVYAENQDSIINKGISAQETKDPSILQKYGVELLKKDPEARVVINFHGNAGHVAQGWRTDTYRSLSAQPHTHVFTVDYRGFGKSTGAPTEAGIITDGIALADYVLKTSGLPSEKIVILGQSLGTAVATAVGLHFAKPAELSTLRDPDSNPLLPTSLAKRPAGQQQVFAGIILVAPFTSLPSLLLSYRIGGLVPILRPLRPYPRLTALVEKYILDKWHTALRLAAYVKALDGNKEIAASEKKGSREIGSVQIIHATNDADISVEQGRILFQIAQGASDVFDEVGKTSWKEKGKPRVSLAIVEHGGHNRIVTYAPVSLAVMRVFAG</sequence>
<evidence type="ECO:0000259" key="2">
    <source>
        <dbReference type="Pfam" id="PF12697"/>
    </source>
</evidence>
<feature type="domain" description="AB hydrolase-1" evidence="2">
    <location>
        <begin position="130"/>
        <end position="388"/>
    </location>
</feature>
<accession>A0ABR3P5X3</accession>
<evidence type="ECO:0000313" key="3">
    <source>
        <dbReference type="EMBL" id="KAL1297907.1"/>
    </source>
</evidence>
<gene>
    <name evidence="3" type="ORF">AAFC00_006422</name>
</gene>
<dbReference type="Proteomes" id="UP001562354">
    <property type="component" value="Unassembled WGS sequence"/>
</dbReference>